<protein>
    <submittedName>
        <fullName evidence="2">Uncharacterized protein</fullName>
    </submittedName>
</protein>
<feature type="region of interest" description="Disordered" evidence="1">
    <location>
        <begin position="47"/>
        <end position="82"/>
    </location>
</feature>
<dbReference type="RefSeq" id="WP_111728920.1">
    <property type="nucleotide sequence ID" value="NZ_QHKO01000002.1"/>
</dbReference>
<accession>A0A328C932</accession>
<dbReference type="Proteomes" id="UP000249169">
    <property type="component" value="Unassembled WGS sequence"/>
</dbReference>
<evidence type="ECO:0000313" key="2">
    <source>
        <dbReference type="EMBL" id="RAL23662.1"/>
    </source>
</evidence>
<dbReference type="AlphaFoldDB" id="A0A328C932"/>
<evidence type="ECO:0000313" key="3">
    <source>
        <dbReference type="Proteomes" id="UP000249169"/>
    </source>
</evidence>
<name>A0A328C932_9DELT</name>
<gene>
    <name evidence="2" type="ORF">DL240_05745</name>
</gene>
<proteinExistence type="predicted"/>
<dbReference type="EMBL" id="QHKO01000002">
    <property type="protein sequence ID" value="RAL23662.1"/>
    <property type="molecule type" value="Genomic_DNA"/>
</dbReference>
<keyword evidence="3" id="KW-1185">Reference proteome</keyword>
<sequence length="82" mass="8393">MGAIALQIAVLSLTLLALISFRDVISSGTTALVESLATEDVQVAPRLEPTQFEAPSPDNVAPTDAPGSDEAPEGDTKAQGSE</sequence>
<organism evidence="2 3">
    <name type="scientific">Lujinxingia litoralis</name>
    <dbReference type="NCBI Taxonomy" id="2211119"/>
    <lineage>
        <taxon>Bacteria</taxon>
        <taxon>Deltaproteobacteria</taxon>
        <taxon>Bradymonadales</taxon>
        <taxon>Lujinxingiaceae</taxon>
        <taxon>Lujinxingia</taxon>
    </lineage>
</organism>
<evidence type="ECO:0000256" key="1">
    <source>
        <dbReference type="SAM" id="MobiDB-lite"/>
    </source>
</evidence>
<comment type="caution">
    <text evidence="2">The sequence shown here is derived from an EMBL/GenBank/DDBJ whole genome shotgun (WGS) entry which is preliminary data.</text>
</comment>
<reference evidence="2 3" key="1">
    <citation type="submission" date="2018-05" db="EMBL/GenBank/DDBJ databases">
        <title>Lujinxingia marina gen. nov. sp. nov., a new facultative anaerobic member of the class Deltaproteobacteria, and proposal of Lujinxingaceae fam. nov.</title>
        <authorList>
            <person name="Li C.-M."/>
        </authorList>
    </citation>
    <scope>NUCLEOTIDE SEQUENCE [LARGE SCALE GENOMIC DNA]</scope>
    <source>
        <strain evidence="2 3">B210</strain>
    </source>
</reference>